<evidence type="ECO:0000313" key="1">
    <source>
        <dbReference type="EMBL" id="GMI39395.1"/>
    </source>
</evidence>
<name>A0A9W7L890_9STRA</name>
<organism evidence="1 2">
    <name type="scientific">Triparma columacea</name>
    <dbReference type="NCBI Taxonomy" id="722753"/>
    <lineage>
        <taxon>Eukaryota</taxon>
        <taxon>Sar</taxon>
        <taxon>Stramenopiles</taxon>
        <taxon>Ochrophyta</taxon>
        <taxon>Bolidophyceae</taxon>
        <taxon>Parmales</taxon>
        <taxon>Triparmaceae</taxon>
        <taxon>Triparma</taxon>
    </lineage>
</organism>
<protein>
    <submittedName>
        <fullName evidence="1">Uncharacterized protein</fullName>
    </submittedName>
</protein>
<gene>
    <name evidence="1" type="ORF">TrCOL_g4492</name>
</gene>
<sequence>MVHLGWYQCLLALRPVFDELKKLSRNPDVHEINFCGHKTLPFFVDAVRDGMDVGEYLPEHQEYHERYLGSVEDAMSRCVDHFGFTLNSFVSSLRSMLSYNSGNIMGYATARELLEVIECVEKFNSFAEGMRVRAVQFLEKEEGGSDDFDFGRRR</sequence>
<proteinExistence type="predicted"/>
<dbReference type="AlphaFoldDB" id="A0A9W7L890"/>
<dbReference type="Gene3D" id="1.20.1520.10">
    <property type="entry name" value="ADP-ribosylation factor-like 2-binding protein, domain"/>
    <property type="match status" value="1"/>
</dbReference>
<accession>A0A9W7L890</accession>
<reference evidence="2" key="1">
    <citation type="journal article" date="2023" name="Commun. Biol.">
        <title>Genome analysis of Parmales, the sister group of diatoms, reveals the evolutionary specialization of diatoms from phago-mixotrophs to photoautotrophs.</title>
        <authorList>
            <person name="Ban H."/>
            <person name="Sato S."/>
            <person name="Yoshikawa S."/>
            <person name="Yamada K."/>
            <person name="Nakamura Y."/>
            <person name="Ichinomiya M."/>
            <person name="Sato N."/>
            <person name="Blanc-Mathieu R."/>
            <person name="Endo H."/>
            <person name="Kuwata A."/>
            <person name="Ogata H."/>
        </authorList>
    </citation>
    <scope>NUCLEOTIDE SEQUENCE [LARGE SCALE GENOMIC DNA]</scope>
</reference>
<dbReference type="InterPro" id="IPR042541">
    <property type="entry name" value="BART_sf"/>
</dbReference>
<evidence type="ECO:0000313" key="2">
    <source>
        <dbReference type="Proteomes" id="UP001165065"/>
    </source>
</evidence>
<comment type="caution">
    <text evidence="1">The sequence shown here is derived from an EMBL/GenBank/DDBJ whole genome shotgun (WGS) entry which is preliminary data.</text>
</comment>
<dbReference type="Proteomes" id="UP001165065">
    <property type="component" value="Unassembled WGS sequence"/>
</dbReference>
<dbReference type="EMBL" id="BRYA01000101">
    <property type="protein sequence ID" value="GMI39395.1"/>
    <property type="molecule type" value="Genomic_DNA"/>
</dbReference>
<dbReference type="OrthoDB" id="196948at2759"/>
<keyword evidence="2" id="KW-1185">Reference proteome</keyword>